<dbReference type="Pfam" id="PF00460">
    <property type="entry name" value="Flg_bb_rod"/>
    <property type="match status" value="1"/>
</dbReference>
<keyword evidence="4 6" id="KW-0975">Bacterial flagellum</keyword>
<feature type="domain" description="Flagellar basal body rod protein N-terminal" evidence="7">
    <location>
        <begin position="10"/>
        <end position="37"/>
    </location>
</feature>
<keyword evidence="8" id="KW-0969">Cilium</keyword>
<keyword evidence="8" id="KW-0966">Cell projection</keyword>
<dbReference type="RefSeq" id="WP_133703714.1">
    <property type="nucleotide sequence ID" value="NZ_SNXS01000013.1"/>
</dbReference>
<keyword evidence="9" id="KW-1185">Reference proteome</keyword>
<evidence type="ECO:0000256" key="1">
    <source>
        <dbReference type="ARBA" id="ARBA00004117"/>
    </source>
</evidence>
<protein>
    <recommendedName>
        <fullName evidence="3 6">Flagellar basal body rod protein FlgB</fullName>
    </recommendedName>
</protein>
<comment type="subcellular location">
    <subcellularLocation>
        <location evidence="1 6">Bacterial flagellum basal body</location>
    </subcellularLocation>
</comment>
<dbReference type="PANTHER" id="PTHR30435:SF12">
    <property type="entry name" value="FLAGELLAR BASAL BODY ROD PROTEIN FLGB"/>
    <property type="match status" value="1"/>
</dbReference>
<dbReference type="Proteomes" id="UP000295361">
    <property type="component" value="Unassembled WGS sequence"/>
</dbReference>
<dbReference type="PIRSF" id="PIRSF002889">
    <property type="entry name" value="Rod_FlgB"/>
    <property type="match status" value="1"/>
</dbReference>
<dbReference type="InterPro" id="IPR001444">
    <property type="entry name" value="Flag_bb_rod_N"/>
</dbReference>
<dbReference type="InParanoid" id="A0A4R6QIE7"/>
<dbReference type="OrthoDB" id="9133466at2"/>
<dbReference type="EMBL" id="SNXS01000013">
    <property type="protein sequence ID" value="TDP61402.1"/>
    <property type="molecule type" value="Genomic_DNA"/>
</dbReference>
<keyword evidence="8" id="KW-0282">Flagellum</keyword>
<dbReference type="GO" id="GO:0071978">
    <property type="term" value="P:bacterial-type flagellum-dependent swarming motility"/>
    <property type="evidence" value="ECO:0007669"/>
    <property type="project" value="TreeGrafter"/>
</dbReference>
<dbReference type="GO" id="GO:0030694">
    <property type="term" value="C:bacterial-type flagellum basal body, rod"/>
    <property type="evidence" value="ECO:0007669"/>
    <property type="project" value="InterPro"/>
</dbReference>
<dbReference type="PANTHER" id="PTHR30435">
    <property type="entry name" value="FLAGELLAR PROTEIN"/>
    <property type="match status" value="1"/>
</dbReference>
<evidence type="ECO:0000256" key="5">
    <source>
        <dbReference type="ARBA" id="ARBA00024934"/>
    </source>
</evidence>
<evidence type="ECO:0000259" key="7">
    <source>
        <dbReference type="Pfam" id="PF00460"/>
    </source>
</evidence>
<evidence type="ECO:0000313" key="9">
    <source>
        <dbReference type="Proteomes" id="UP000295361"/>
    </source>
</evidence>
<organism evidence="8 9">
    <name type="scientific">Roseateles toxinivorans</name>
    <dbReference type="NCBI Taxonomy" id="270368"/>
    <lineage>
        <taxon>Bacteria</taxon>
        <taxon>Pseudomonadati</taxon>
        <taxon>Pseudomonadota</taxon>
        <taxon>Betaproteobacteria</taxon>
        <taxon>Burkholderiales</taxon>
        <taxon>Sphaerotilaceae</taxon>
        <taxon>Roseateles</taxon>
    </lineage>
</organism>
<evidence type="ECO:0000256" key="2">
    <source>
        <dbReference type="ARBA" id="ARBA00009677"/>
    </source>
</evidence>
<evidence type="ECO:0000313" key="8">
    <source>
        <dbReference type="EMBL" id="TDP61402.1"/>
    </source>
</evidence>
<sequence>MNIEALNLDLLRSALDLASLRQQVIATNIANAGTPGYARQRLSFSDQLQAQWPGWTGEPRHAEPTHPRVEAAQVGPDLGADGLGRTVRLDEEIAEMALNSLHYQALMRALSRHFSILHSAATEGRR</sequence>
<gene>
    <name evidence="8" type="ORF">DES47_11385</name>
</gene>
<comment type="function">
    <text evidence="5 6">Structural component of flagellum, the bacterial motility apparatus. Part of the rod structure of flagellar basal body.</text>
</comment>
<evidence type="ECO:0000256" key="3">
    <source>
        <dbReference type="ARBA" id="ARBA00014376"/>
    </source>
</evidence>
<evidence type="ECO:0000256" key="4">
    <source>
        <dbReference type="ARBA" id="ARBA00023143"/>
    </source>
</evidence>
<dbReference type="AlphaFoldDB" id="A0A4R6QIE7"/>
<accession>A0A4R6QIE7</accession>
<comment type="caution">
    <text evidence="8">The sequence shown here is derived from an EMBL/GenBank/DDBJ whole genome shotgun (WGS) entry which is preliminary data.</text>
</comment>
<name>A0A4R6QIE7_9BURK</name>
<comment type="subunit">
    <text evidence="6">The basal body constitutes a major portion of the flagellar organelle and consists of a number of rings mounted on a central rod.</text>
</comment>
<comment type="similarity">
    <text evidence="2 6">Belongs to the flagella basal body rod proteins family.</text>
</comment>
<reference evidence="8 9" key="1">
    <citation type="submission" date="2019-03" db="EMBL/GenBank/DDBJ databases">
        <title>Genomic Encyclopedia of Type Strains, Phase IV (KMG-IV): sequencing the most valuable type-strain genomes for metagenomic binning, comparative biology and taxonomic classification.</title>
        <authorList>
            <person name="Goeker M."/>
        </authorList>
    </citation>
    <scope>NUCLEOTIDE SEQUENCE [LARGE SCALE GENOMIC DNA]</scope>
    <source>
        <strain evidence="8 9">DSM 16998</strain>
    </source>
</reference>
<dbReference type="NCBIfam" id="TIGR01396">
    <property type="entry name" value="FlgB"/>
    <property type="match status" value="1"/>
</dbReference>
<dbReference type="InterPro" id="IPR006300">
    <property type="entry name" value="FlgB"/>
</dbReference>
<evidence type="ECO:0000256" key="6">
    <source>
        <dbReference type="PIRNR" id="PIRNR002889"/>
    </source>
</evidence>
<proteinExistence type="inferred from homology"/>